<accession>A0AA48GZP4</accession>
<dbReference type="EMBL" id="AP027081">
    <property type="protein sequence ID" value="BDU76997.1"/>
    <property type="molecule type" value="Genomic_DNA"/>
</dbReference>
<dbReference type="KEGG" id="msea:METESE_19550"/>
<keyword evidence="2" id="KW-1185">Reference proteome</keyword>
<reference evidence="1" key="1">
    <citation type="journal article" date="2023" name="Int. J. Syst. Evol. Microbiol.">
        <title>Mesoterricola silvestris gen. nov., sp. nov., Mesoterricola sediminis sp. nov., Geothrix oryzae sp. nov., Geothrix edaphica sp. nov., Geothrix rubra sp. nov., and Geothrix limicola sp. nov., six novel members of Acidobacteriota isolated from soils.</title>
        <authorList>
            <person name="Itoh H."/>
            <person name="Sugisawa Y."/>
            <person name="Mise K."/>
            <person name="Xu Z."/>
            <person name="Kuniyasu M."/>
            <person name="Ushijima N."/>
            <person name="Kawano K."/>
            <person name="Kobayashi E."/>
            <person name="Shiratori Y."/>
            <person name="Masuda Y."/>
            <person name="Senoo K."/>
        </authorList>
    </citation>
    <scope>NUCLEOTIDE SEQUENCE</scope>
    <source>
        <strain evidence="1">W786</strain>
    </source>
</reference>
<organism evidence="1 2">
    <name type="scientific">Mesoterricola sediminis</name>
    <dbReference type="NCBI Taxonomy" id="2927980"/>
    <lineage>
        <taxon>Bacteria</taxon>
        <taxon>Pseudomonadati</taxon>
        <taxon>Acidobacteriota</taxon>
        <taxon>Holophagae</taxon>
        <taxon>Holophagales</taxon>
        <taxon>Holophagaceae</taxon>
        <taxon>Mesoterricola</taxon>
    </lineage>
</organism>
<evidence type="ECO:0000313" key="2">
    <source>
        <dbReference type="Proteomes" id="UP001228113"/>
    </source>
</evidence>
<gene>
    <name evidence="1" type="ORF">METESE_19550</name>
</gene>
<dbReference type="RefSeq" id="WP_243334007.1">
    <property type="nucleotide sequence ID" value="NZ_AP027081.1"/>
</dbReference>
<name>A0AA48GZP4_9BACT</name>
<evidence type="ECO:0000313" key="1">
    <source>
        <dbReference type="EMBL" id="BDU76997.1"/>
    </source>
</evidence>
<sequence length="180" mass="18772">MNAKAFACFAAGILLAEAPVPVVAGKDLKTVPGPISGTPQLRDPAPLLGATHMDAVLRRSARNGASVPCVAAPAGTVAIEDAVPAPAGWKAYQVLAAPGETVKARLRGDHTGWFIIRCVNRMGTLSQGMLQNMIPTGNPEASFINQGKEAVNVYFVVDTTVLLTGSEPFTLTITREPAKP</sequence>
<protein>
    <submittedName>
        <fullName evidence="1">Uncharacterized protein</fullName>
    </submittedName>
</protein>
<dbReference type="AlphaFoldDB" id="A0AA48GZP4"/>
<dbReference type="Proteomes" id="UP001228113">
    <property type="component" value="Chromosome"/>
</dbReference>
<proteinExistence type="predicted"/>